<keyword evidence="1" id="KW-0805">Transcription regulation</keyword>
<dbReference type="SUPFAM" id="SSF51206">
    <property type="entry name" value="cAMP-binding domain-like"/>
    <property type="match status" value="1"/>
</dbReference>
<dbReference type="Pfam" id="PF13545">
    <property type="entry name" value="HTH_Crp_2"/>
    <property type="match status" value="1"/>
</dbReference>
<dbReference type="InterPro" id="IPR014710">
    <property type="entry name" value="RmlC-like_jellyroll"/>
</dbReference>
<dbReference type="InterPro" id="IPR012318">
    <property type="entry name" value="HTH_CRP"/>
</dbReference>
<dbReference type="PANTHER" id="PTHR24567">
    <property type="entry name" value="CRP FAMILY TRANSCRIPTIONAL REGULATORY PROTEIN"/>
    <property type="match status" value="1"/>
</dbReference>
<protein>
    <submittedName>
        <fullName evidence="6">cAMP-binding domain of CRP or a regulatory subunit of cAMP-dependent protein kinases</fullName>
    </submittedName>
</protein>
<organism evidence="6 7">
    <name type="scientific">Pseudomonas citronellolis</name>
    <dbReference type="NCBI Taxonomy" id="53408"/>
    <lineage>
        <taxon>Bacteria</taxon>
        <taxon>Pseudomonadati</taxon>
        <taxon>Pseudomonadota</taxon>
        <taxon>Gammaproteobacteria</taxon>
        <taxon>Pseudomonadales</taxon>
        <taxon>Pseudomonadaceae</taxon>
        <taxon>Pseudomonas</taxon>
    </lineage>
</organism>
<keyword evidence="7" id="KW-1185">Reference proteome</keyword>
<dbReference type="InterPro" id="IPR018490">
    <property type="entry name" value="cNMP-bd_dom_sf"/>
</dbReference>
<dbReference type="PANTHER" id="PTHR24567:SF26">
    <property type="entry name" value="REGULATORY PROTEIN YEIL"/>
    <property type="match status" value="1"/>
</dbReference>
<dbReference type="GO" id="GO:0003677">
    <property type="term" value="F:DNA binding"/>
    <property type="evidence" value="ECO:0007669"/>
    <property type="project" value="UniProtKB-KW"/>
</dbReference>
<feature type="domain" description="Cyclic nucleotide-binding" evidence="4">
    <location>
        <begin position="20"/>
        <end position="122"/>
    </location>
</feature>
<evidence type="ECO:0000256" key="2">
    <source>
        <dbReference type="ARBA" id="ARBA00023125"/>
    </source>
</evidence>
<dbReference type="CDD" id="cd00038">
    <property type="entry name" value="CAP_ED"/>
    <property type="match status" value="1"/>
</dbReference>
<keyword evidence="3" id="KW-0804">Transcription</keyword>
<proteinExistence type="predicted"/>
<evidence type="ECO:0000313" key="6">
    <source>
        <dbReference type="EMBL" id="SFD59881.1"/>
    </source>
</evidence>
<dbReference type="RefSeq" id="WP_074983987.1">
    <property type="nucleotide sequence ID" value="NZ_FOLS01000030.1"/>
</dbReference>
<dbReference type="Pfam" id="PF00027">
    <property type="entry name" value="cNMP_binding"/>
    <property type="match status" value="1"/>
</dbReference>
<dbReference type="InterPro" id="IPR050397">
    <property type="entry name" value="Env_Response_Regulators"/>
</dbReference>
<sequence length="230" mass="25678">MRNVKNGLALARELLAGHPLLGAQPEALRESLLVDASLCALEEGAAVFNQGQPALFWYVVLEGRIDTLRYGMDGEERVIQHVGRGQLLAPIVMFMPQRQYPVGTRAAMPSLLCRLHRENLRRACLEHPPLALDMLDIAGQALSSRIDDVDSLAGFNAPQRLATYLLRLPRRPGQSIELPLSQRQLAAKLGVRAETLNRLLAEWQRQGVLEGKRRQWRIAEIEALEAQARS</sequence>
<dbReference type="Gene3D" id="2.60.120.10">
    <property type="entry name" value="Jelly Rolls"/>
    <property type="match status" value="1"/>
</dbReference>
<dbReference type="GO" id="GO:0005829">
    <property type="term" value="C:cytosol"/>
    <property type="evidence" value="ECO:0007669"/>
    <property type="project" value="TreeGrafter"/>
</dbReference>
<evidence type="ECO:0000256" key="3">
    <source>
        <dbReference type="ARBA" id="ARBA00023163"/>
    </source>
</evidence>
<name>A0AAQ1KJY3_9PSED</name>
<evidence type="ECO:0000259" key="5">
    <source>
        <dbReference type="PROSITE" id="PS51063"/>
    </source>
</evidence>
<dbReference type="AlphaFoldDB" id="A0AAQ1KJY3"/>
<evidence type="ECO:0000313" key="7">
    <source>
        <dbReference type="Proteomes" id="UP000183385"/>
    </source>
</evidence>
<dbReference type="SUPFAM" id="SSF46785">
    <property type="entry name" value="Winged helix' DNA-binding domain"/>
    <property type="match status" value="1"/>
</dbReference>
<dbReference type="Proteomes" id="UP000183385">
    <property type="component" value="Unassembled WGS sequence"/>
</dbReference>
<keyword evidence="2" id="KW-0238">DNA-binding</keyword>
<dbReference type="InterPro" id="IPR000595">
    <property type="entry name" value="cNMP-bd_dom"/>
</dbReference>
<dbReference type="GO" id="GO:0003700">
    <property type="term" value="F:DNA-binding transcription factor activity"/>
    <property type="evidence" value="ECO:0007669"/>
    <property type="project" value="TreeGrafter"/>
</dbReference>
<dbReference type="Gene3D" id="1.10.10.10">
    <property type="entry name" value="Winged helix-like DNA-binding domain superfamily/Winged helix DNA-binding domain"/>
    <property type="match status" value="1"/>
</dbReference>
<dbReference type="EMBL" id="FOLS01000030">
    <property type="protein sequence ID" value="SFD59881.1"/>
    <property type="molecule type" value="Genomic_DNA"/>
</dbReference>
<dbReference type="InterPro" id="IPR036390">
    <property type="entry name" value="WH_DNA-bd_sf"/>
</dbReference>
<accession>A0AAQ1KJY3</accession>
<evidence type="ECO:0000256" key="1">
    <source>
        <dbReference type="ARBA" id="ARBA00023015"/>
    </source>
</evidence>
<dbReference type="PROSITE" id="PS51063">
    <property type="entry name" value="HTH_CRP_2"/>
    <property type="match status" value="1"/>
</dbReference>
<evidence type="ECO:0000259" key="4">
    <source>
        <dbReference type="PROSITE" id="PS50042"/>
    </source>
</evidence>
<dbReference type="SMART" id="SM00419">
    <property type="entry name" value="HTH_CRP"/>
    <property type="match status" value="1"/>
</dbReference>
<comment type="caution">
    <text evidence="6">The sequence shown here is derived from an EMBL/GenBank/DDBJ whole genome shotgun (WGS) entry which is preliminary data.</text>
</comment>
<dbReference type="SMART" id="SM00100">
    <property type="entry name" value="cNMP"/>
    <property type="match status" value="1"/>
</dbReference>
<feature type="domain" description="HTH crp-type" evidence="5">
    <location>
        <begin position="155"/>
        <end position="222"/>
    </location>
</feature>
<gene>
    <name evidence="6" type="ORF">SAMN05216577_13041</name>
</gene>
<reference evidence="6 7" key="1">
    <citation type="submission" date="2016-10" db="EMBL/GenBank/DDBJ databases">
        <authorList>
            <person name="Varghese N."/>
            <person name="Submissions S."/>
        </authorList>
    </citation>
    <scope>NUCLEOTIDE SEQUENCE [LARGE SCALE GENOMIC DNA]</scope>
    <source>
        <strain evidence="6 7">LMG 18378</strain>
    </source>
</reference>
<dbReference type="PROSITE" id="PS50042">
    <property type="entry name" value="CNMP_BINDING_3"/>
    <property type="match status" value="1"/>
</dbReference>
<dbReference type="InterPro" id="IPR036388">
    <property type="entry name" value="WH-like_DNA-bd_sf"/>
</dbReference>